<comment type="function">
    <text evidence="5">Catalyzes the conversion of N-formimidoyl-L-glutamate to L-glutamate and formamide.</text>
</comment>
<keyword evidence="10" id="KW-1185">Reference proteome</keyword>
<evidence type="ECO:0000256" key="5">
    <source>
        <dbReference type="HAMAP-Rule" id="MF_00737"/>
    </source>
</evidence>
<comment type="catalytic activity">
    <reaction evidence="5">
        <text>N-formimidoyl-L-glutamate + H2O = formamide + L-glutamate</text>
        <dbReference type="Rhea" id="RHEA:22492"/>
        <dbReference type="ChEBI" id="CHEBI:15377"/>
        <dbReference type="ChEBI" id="CHEBI:16397"/>
        <dbReference type="ChEBI" id="CHEBI:29985"/>
        <dbReference type="ChEBI" id="CHEBI:58928"/>
        <dbReference type="EC" id="3.5.3.8"/>
    </reaction>
</comment>
<dbReference type="GO" id="GO:0019557">
    <property type="term" value="P:L-histidine catabolic process to glutamate and formate"/>
    <property type="evidence" value="ECO:0007669"/>
    <property type="project" value="UniProtKB-UniPathway"/>
</dbReference>
<keyword evidence="3 5" id="KW-0369">Histidine metabolism</keyword>
<feature type="binding site" evidence="7">
    <location>
        <position position="152"/>
    </location>
    <ligand>
        <name>Mn(2+)</name>
        <dbReference type="ChEBI" id="CHEBI:29035"/>
        <label>1</label>
    </ligand>
</feature>
<feature type="binding site" evidence="5">
    <location>
        <position position="235"/>
    </location>
    <ligand>
        <name>Mn(2+)</name>
        <dbReference type="ChEBI" id="CHEBI:29035"/>
        <label>2</label>
    </ligand>
</feature>
<accession>A0A3P5WVS1</accession>
<organism evidence="9 10">
    <name type="scientific">Filibacter tadaridae</name>
    <dbReference type="NCBI Taxonomy" id="2483811"/>
    <lineage>
        <taxon>Bacteria</taxon>
        <taxon>Bacillati</taxon>
        <taxon>Bacillota</taxon>
        <taxon>Bacilli</taxon>
        <taxon>Bacillales</taxon>
        <taxon>Caryophanaceae</taxon>
        <taxon>Filibacter</taxon>
    </lineage>
</organism>
<comment type="similarity">
    <text evidence="5 8">Belongs to the arginase family.</text>
</comment>
<feature type="binding site" evidence="5">
    <location>
        <position position="150"/>
    </location>
    <ligand>
        <name>Mn(2+)</name>
        <dbReference type="ChEBI" id="CHEBI:29035"/>
        <label>2</label>
    </ligand>
</feature>
<reference evidence="9 10" key="1">
    <citation type="submission" date="2018-11" db="EMBL/GenBank/DDBJ databases">
        <authorList>
            <person name="Criscuolo A."/>
        </authorList>
    </citation>
    <scope>NUCLEOTIDE SEQUENCE [LARGE SCALE GENOMIC DNA]</scope>
    <source>
        <strain evidence="9">ATB-66</strain>
    </source>
</reference>
<evidence type="ECO:0000256" key="2">
    <source>
        <dbReference type="ARBA" id="ARBA00022801"/>
    </source>
</evidence>
<comment type="pathway">
    <text evidence="5">Amino-acid degradation; L-histidine degradation into L-glutamate; L-glutamate from N-formimidoyl-L-glutamate (hydrolase route): step 1/1.</text>
</comment>
<dbReference type="PANTHER" id="PTHR11358">
    <property type="entry name" value="ARGINASE/AGMATINASE"/>
    <property type="match status" value="1"/>
</dbReference>
<dbReference type="CDD" id="cd09988">
    <property type="entry name" value="Formimidoylglutamase"/>
    <property type="match status" value="1"/>
</dbReference>
<dbReference type="GO" id="GO:0033389">
    <property type="term" value="P:putrescine biosynthetic process from arginine, via agmatine"/>
    <property type="evidence" value="ECO:0007669"/>
    <property type="project" value="TreeGrafter"/>
</dbReference>
<evidence type="ECO:0000256" key="4">
    <source>
        <dbReference type="ARBA" id="ARBA00023211"/>
    </source>
</evidence>
<dbReference type="PANTHER" id="PTHR11358:SF35">
    <property type="entry name" value="FORMIMIDOYLGLUTAMASE"/>
    <property type="match status" value="1"/>
</dbReference>
<gene>
    <name evidence="5 9" type="primary">hutG</name>
    <name evidence="9" type="ORF">FILTAD_01218</name>
</gene>
<evidence type="ECO:0000256" key="6">
    <source>
        <dbReference type="NCBIfam" id="TIGR01227"/>
    </source>
</evidence>
<dbReference type="PROSITE" id="PS51409">
    <property type="entry name" value="ARGINASE_2"/>
    <property type="match status" value="1"/>
</dbReference>
<evidence type="ECO:0000256" key="8">
    <source>
        <dbReference type="PROSITE-ProRule" id="PRU00742"/>
    </source>
</evidence>
<feature type="binding site" evidence="5">
    <location>
        <position position="124"/>
    </location>
    <ligand>
        <name>Mn(2+)</name>
        <dbReference type="ChEBI" id="CHEBI:29035"/>
        <label>1</label>
    </ligand>
</feature>
<dbReference type="AlphaFoldDB" id="A0A3P5WVS1"/>
<dbReference type="Pfam" id="PF00491">
    <property type="entry name" value="Arginase"/>
    <property type="match status" value="1"/>
</dbReference>
<feature type="binding site" evidence="7">
    <location>
        <position position="237"/>
    </location>
    <ligand>
        <name>Mn(2+)</name>
        <dbReference type="ChEBI" id="CHEBI:29035"/>
        <label>1</label>
    </ligand>
</feature>
<dbReference type="GO" id="GO:0030145">
    <property type="term" value="F:manganese ion binding"/>
    <property type="evidence" value="ECO:0007669"/>
    <property type="project" value="UniProtKB-UniRule"/>
</dbReference>
<dbReference type="GO" id="GO:0008783">
    <property type="term" value="F:agmatinase activity"/>
    <property type="evidence" value="ECO:0007669"/>
    <property type="project" value="TreeGrafter"/>
</dbReference>
<evidence type="ECO:0000256" key="1">
    <source>
        <dbReference type="ARBA" id="ARBA00022723"/>
    </source>
</evidence>
<feature type="binding site" evidence="5">
    <location>
        <position position="237"/>
    </location>
    <ligand>
        <name>Mn(2+)</name>
        <dbReference type="ChEBI" id="CHEBI:29035"/>
        <label>2</label>
    </ligand>
</feature>
<feature type="binding site" evidence="5">
    <location>
        <position position="152"/>
    </location>
    <ligand>
        <name>Mn(2+)</name>
        <dbReference type="ChEBI" id="CHEBI:29035"/>
        <label>2</label>
    </ligand>
</feature>
<keyword evidence="2 5" id="KW-0378">Hydrolase</keyword>
<dbReference type="SUPFAM" id="SSF52768">
    <property type="entry name" value="Arginase/deacetylase"/>
    <property type="match status" value="1"/>
</dbReference>
<keyword evidence="4 5" id="KW-0464">Manganese</keyword>
<feature type="binding site" evidence="5 7">
    <location>
        <position position="154"/>
    </location>
    <ligand>
        <name>Mn(2+)</name>
        <dbReference type="ChEBI" id="CHEBI:29035"/>
        <label>1</label>
    </ligand>
</feature>
<dbReference type="GO" id="GO:0050415">
    <property type="term" value="F:formimidoylglutamase activity"/>
    <property type="evidence" value="ECO:0007669"/>
    <property type="project" value="UniProtKB-UniRule"/>
</dbReference>
<evidence type="ECO:0000313" key="9">
    <source>
        <dbReference type="EMBL" id="VDC25512.1"/>
    </source>
</evidence>
<feature type="binding site" evidence="5 7">
    <location>
        <position position="150"/>
    </location>
    <ligand>
        <name>Mn(2+)</name>
        <dbReference type="ChEBI" id="CHEBI:29035"/>
        <label>1</label>
    </ligand>
</feature>
<comment type="cofactor">
    <cofactor evidence="5 7">
        <name>Mn(2+)</name>
        <dbReference type="ChEBI" id="CHEBI:29035"/>
    </cofactor>
    <text evidence="5 7">Binds 2 manganese ions per subunit.</text>
</comment>
<evidence type="ECO:0000256" key="7">
    <source>
        <dbReference type="PIRSR" id="PIRSR036979-1"/>
    </source>
</evidence>
<dbReference type="PIRSF" id="PIRSF036979">
    <property type="entry name" value="Arginase"/>
    <property type="match status" value="1"/>
</dbReference>
<sequence length="309" mass="33811">MDGKTSVFSWNGRTDHETDWTSFRYHQVIGARGEQKNACVLIGFSSDEGVRRNKGRIGAAEAPDALRAALSNMAWRLPEGNYLLEAGNIVCVDGMMEEAQRELGEVVKGSLASGLTPVILGGGHETFYGHYLGTRAFIGKGKKLGIINIDAHFDLRPYDEEPSSGTMFRKILDNDPDTDYLVLGIQRYGNTENLFRKADELGCEYICEDELDENVAAEKITAFMERHDAVILTLCMDVVDAAAAPGVSAPSPFGLTPKLVRAIIRKVVADQKTMSFDISEVNPSLDPDGRTVKLGAAFVNEAIMGLYVR</sequence>
<dbReference type="Gene3D" id="3.40.800.10">
    <property type="entry name" value="Ureohydrolase domain"/>
    <property type="match status" value="1"/>
</dbReference>
<evidence type="ECO:0000313" key="10">
    <source>
        <dbReference type="Proteomes" id="UP000270468"/>
    </source>
</evidence>
<dbReference type="HAMAP" id="MF_00737">
    <property type="entry name" value="Formimidoylglutam"/>
    <property type="match status" value="1"/>
</dbReference>
<keyword evidence="1 5" id="KW-0479">Metal-binding</keyword>
<feature type="binding site" evidence="7">
    <location>
        <position position="124"/>
    </location>
    <ligand>
        <name>Mn(2+)</name>
        <dbReference type="ChEBI" id="CHEBI:29035"/>
        <label>2</label>
    </ligand>
</feature>
<dbReference type="InterPro" id="IPR023696">
    <property type="entry name" value="Ureohydrolase_dom_sf"/>
</dbReference>
<dbReference type="InterPro" id="IPR005923">
    <property type="entry name" value="HutG"/>
</dbReference>
<proteinExistence type="inferred from homology"/>
<dbReference type="NCBIfam" id="TIGR01227">
    <property type="entry name" value="hutG"/>
    <property type="match status" value="1"/>
</dbReference>
<dbReference type="Proteomes" id="UP000270468">
    <property type="component" value="Unassembled WGS sequence"/>
</dbReference>
<evidence type="ECO:0000256" key="3">
    <source>
        <dbReference type="ARBA" id="ARBA00022808"/>
    </source>
</evidence>
<dbReference type="RefSeq" id="WP_124069640.1">
    <property type="nucleotide sequence ID" value="NZ_CBCRXF010000014.1"/>
</dbReference>
<dbReference type="UniPathway" id="UPA00379">
    <property type="reaction ID" value="UER00552"/>
</dbReference>
<dbReference type="GO" id="GO:0019556">
    <property type="term" value="P:L-histidine catabolic process to glutamate and formamide"/>
    <property type="evidence" value="ECO:0007669"/>
    <property type="project" value="UniProtKB-UniRule"/>
</dbReference>
<dbReference type="EMBL" id="UXAV01000032">
    <property type="protein sequence ID" value="VDC25512.1"/>
    <property type="molecule type" value="Genomic_DNA"/>
</dbReference>
<name>A0A3P5WVS1_9BACL</name>
<dbReference type="EC" id="3.5.3.8" evidence="5 6"/>
<protein>
    <recommendedName>
        <fullName evidence="5 6">Formimidoylglutamase</fullName>
        <ecNumber evidence="5 6">3.5.3.8</ecNumber>
    </recommendedName>
    <alternativeName>
        <fullName evidence="5">Formiminoglutamase</fullName>
    </alternativeName>
    <alternativeName>
        <fullName evidence="5">Formiminoglutamate hydrolase</fullName>
    </alternativeName>
</protein>
<dbReference type="InterPro" id="IPR006035">
    <property type="entry name" value="Ureohydrolase"/>
</dbReference>
<dbReference type="OrthoDB" id="9788689at2"/>
<feature type="binding site" evidence="5 7">
    <location>
        <position position="235"/>
    </location>
    <ligand>
        <name>Mn(2+)</name>
        <dbReference type="ChEBI" id="CHEBI:29035"/>
        <label>1</label>
    </ligand>
</feature>